<evidence type="ECO:0000313" key="9">
    <source>
        <dbReference type="Proteomes" id="UP000662857"/>
    </source>
</evidence>
<evidence type="ECO:0000256" key="5">
    <source>
        <dbReference type="ARBA" id="ARBA00023136"/>
    </source>
</evidence>
<keyword evidence="5 6" id="KW-0472">Membrane</keyword>
<evidence type="ECO:0000256" key="6">
    <source>
        <dbReference type="SAM" id="Phobius"/>
    </source>
</evidence>
<dbReference type="KEGG" id="nhy:JQS43_04425"/>
<keyword evidence="2" id="KW-1003">Cell membrane</keyword>
<comment type="subcellular location">
    <subcellularLocation>
        <location evidence="1">Cell membrane</location>
        <topology evidence="1">Single-pass membrane protein</topology>
    </subcellularLocation>
</comment>
<dbReference type="PANTHER" id="PTHR33885">
    <property type="entry name" value="PHAGE SHOCK PROTEIN C"/>
    <property type="match status" value="1"/>
</dbReference>
<evidence type="ECO:0000259" key="7">
    <source>
        <dbReference type="Pfam" id="PF04024"/>
    </source>
</evidence>
<sequence>MADFHETPQHSPTPYRRLQRSRNNRMIAGVCAGLADYLRIDPTVVRVGVVVLAFLTWGVVLLGYLVAWLLMPEADSL</sequence>
<evidence type="ECO:0000256" key="4">
    <source>
        <dbReference type="ARBA" id="ARBA00022989"/>
    </source>
</evidence>
<gene>
    <name evidence="8" type="ORF">JQS43_04425</name>
</gene>
<evidence type="ECO:0000256" key="3">
    <source>
        <dbReference type="ARBA" id="ARBA00022692"/>
    </source>
</evidence>
<keyword evidence="3 6" id="KW-0812">Transmembrane</keyword>
<protein>
    <submittedName>
        <fullName evidence="8">PspC domain-containing protein</fullName>
    </submittedName>
</protein>
<accession>A0A895YJT3</accession>
<name>A0A895YJT3_9ACTN</name>
<feature type="transmembrane region" description="Helical" evidence="6">
    <location>
        <begin position="47"/>
        <end position="71"/>
    </location>
</feature>
<evidence type="ECO:0000256" key="2">
    <source>
        <dbReference type="ARBA" id="ARBA00022475"/>
    </source>
</evidence>
<evidence type="ECO:0000313" key="8">
    <source>
        <dbReference type="EMBL" id="QSB15603.1"/>
    </source>
</evidence>
<dbReference type="InterPro" id="IPR007168">
    <property type="entry name" value="Phageshock_PspC_N"/>
</dbReference>
<dbReference type="Pfam" id="PF04024">
    <property type="entry name" value="PspC"/>
    <property type="match status" value="1"/>
</dbReference>
<dbReference type="AlphaFoldDB" id="A0A895YJT3"/>
<dbReference type="PANTHER" id="PTHR33885:SF3">
    <property type="entry name" value="PHAGE SHOCK PROTEIN C"/>
    <property type="match status" value="1"/>
</dbReference>
<reference evidence="8" key="1">
    <citation type="submission" date="2021-02" db="EMBL/GenBank/DDBJ databases">
        <title>Natrosporangium hydrolyticum gen. nov., sp. nov, a haloalkaliphilic actinobacterium from a soda solonchak soil.</title>
        <authorList>
            <person name="Sorokin D.Y."/>
            <person name="Khijniak T.V."/>
            <person name="Zakharycheva A.P."/>
            <person name="Boueva O.V."/>
            <person name="Ariskina E.V."/>
            <person name="Hahnke R.L."/>
            <person name="Bunk B."/>
            <person name="Sproer C."/>
            <person name="Schumann P."/>
            <person name="Evtushenko L.I."/>
            <person name="Kublanov I.V."/>
        </authorList>
    </citation>
    <scope>NUCLEOTIDE SEQUENCE</scope>
    <source>
        <strain evidence="8">DSM 106523</strain>
    </source>
</reference>
<dbReference type="Proteomes" id="UP000662857">
    <property type="component" value="Chromosome"/>
</dbReference>
<feature type="domain" description="Phage shock protein PspC N-terminal" evidence="7">
    <location>
        <begin position="16"/>
        <end position="74"/>
    </location>
</feature>
<keyword evidence="4 6" id="KW-1133">Transmembrane helix</keyword>
<dbReference type="RefSeq" id="WP_239677782.1">
    <property type="nucleotide sequence ID" value="NZ_CP070499.1"/>
</dbReference>
<dbReference type="InterPro" id="IPR052027">
    <property type="entry name" value="PspC"/>
</dbReference>
<keyword evidence="9" id="KW-1185">Reference proteome</keyword>
<dbReference type="EMBL" id="CP070499">
    <property type="protein sequence ID" value="QSB15603.1"/>
    <property type="molecule type" value="Genomic_DNA"/>
</dbReference>
<organism evidence="8 9">
    <name type="scientific">Natronosporangium hydrolyticum</name>
    <dbReference type="NCBI Taxonomy" id="2811111"/>
    <lineage>
        <taxon>Bacteria</taxon>
        <taxon>Bacillati</taxon>
        <taxon>Actinomycetota</taxon>
        <taxon>Actinomycetes</taxon>
        <taxon>Micromonosporales</taxon>
        <taxon>Micromonosporaceae</taxon>
        <taxon>Natronosporangium</taxon>
    </lineage>
</organism>
<dbReference type="GO" id="GO:0005886">
    <property type="term" value="C:plasma membrane"/>
    <property type="evidence" value="ECO:0007669"/>
    <property type="project" value="UniProtKB-SubCell"/>
</dbReference>
<proteinExistence type="predicted"/>
<evidence type="ECO:0000256" key="1">
    <source>
        <dbReference type="ARBA" id="ARBA00004162"/>
    </source>
</evidence>